<evidence type="ECO:0000256" key="2">
    <source>
        <dbReference type="ARBA" id="ARBA00022737"/>
    </source>
</evidence>
<dbReference type="STRING" id="688867.SAMN05660236_2133"/>
<dbReference type="InterPro" id="IPR045078">
    <property type="entry name" value="TST/MPST-like"/>
</dbReference>
<dbReference type="Proteomes" id="UP000190961">
    <property type="component" value="Unassembled WGS sequence"/>
</dbReference>
<keyword evidence="5" id="KW-1185">Reference proteome</keyword>
<dbReference type="InterPro" id="IPR036873">
    <property type="entry name" value="Rhodanese-like_dom_sf"/>
</dbReference>
<keyword evidence="4" id="KW-0670">Pyruvate</keyword>
<dbReference type="SMART" id="SM00450">
    <property type="entry name" value="RHOD"/>
    <property type="match status" value="2"/>
</dbReference>
<dbReference type="OrthoDB" id="9770030at2"/>
<dbReference type="PANTHER" id="PTHR11364:SF27">
    <property type="entry name" value="SULFURTRANSFERASE"/>
    <property type="match status" value="1"/>
</dbReference>
<dbReference type="AlphaFoldDB" id="A0A1T5KFJ5"/>
<dbReference type="PANTHER" id="PTHR11364">
    <property type="entry name" value="THIOSULFATE SULFERTANSFERASE"/>
    <property type="match status" value="1"/>
</dbReference>
<keyword evidence="1 4" id="KW-0808">Transferase</keyword>
<evidence type="ECO:0000313" key="5">
    <source>
        <dbReference type="Proteomes" id="UP000190961"/>
    </source>
</evidence>
<protein>
    <submittedName>
        <fullName evidence="4">Thiosulfate/3-mercaptopyruvate sulfurtransferase</fullName>
    </submittedName>
</protein>
<dbReference type="EMBL" id="FUZU01000001">
    <property type="protein sequence ID" value="SKC62512.1"/>
    <property type="molecule type" value="Genomic_DNA"/>
</dbReference>
<gene>
    <name evidence="4" type="ORF">SAMN05660236_2133</name>
</gene>
<keyword evidence="2" id="KW-0677">Repeat</keyword>
<dbReference type="InterPro" id="IPR001763">
    <property type="entry name" value="Rhodanese-like_dom"/>
</dbReference>
<dbReference type="Gene3D" id="3.40.250.10">
    <property type="entry name" value="Rhodanese-like domain"/>
    <property type="match status" value="2"/>
</dbReference>
<dbReference type="RefSeq" id="WP_079686616.1">
    <property type="nucleotide sequence ID" value="NZ_FUZU01000001.1"/>
</dbReference>
<organism evidence="4 5">
    <name type="scientific">Ohtaekwangia koreensis</name>
    <dbReference type="NCBI Taxonomy" id="688867"/>
    <lineage>
        <taxon>Bacteria</taxon>
        <taxon>Pseudomonadati</taxon>
        <taxon>Bacteroidota</taxon>
        <taxon>Cytophagia</taxon>
        <taxon>Cytophagales</taxon>
        <taxon>Fulvivirgaceae</taxon>
        <taxon>Ohtaekwangia</taxon>
    </lineage>
</organism>
<evidence type="ECO:0000259" key="3">
    <source>
        <dbReference type="PROSITE" id="PS50206"/>
    </source>
</evidence>
<dbReference type="Pfam" id="PF00581">
    <property type="entry name" value="Rhodanese"/>
    <property type="match status" value="2"/>
</dbReference>
<name>A0A1T5KFJ5_9BACT</name>
<reference evidence="4 5" key="1">
    <citation type="submission" date="2017-02" db="EMBL/GenBank/DDBJ databases">
        <authorList>
            <person name="Peterson S.W."/>
        </authorList>
    </citation>
    <scope>NUCLEOTIDE SEQUENCE [LARGE SCALE GENOMIC DNA]</scope>
    <source>
        <strain evidence="4 5">DSM 25262</strain>
    </source>
</reference>
<dbReference type="GO" id="GO:0004792">
    <property type="term" value="F:thiosulfate-cyanide sulfurtransferase activity"/>
    <property type="evidence" value="ECO:0007669"/>
    <property type="project" value="TreeGrafter"/>
</dbReference>
<feature type="domain" description="Rhodanese" evidence="3">
    <location>
        <begin position="14"/>
        <end position="132"/>
    </location>
</feature>
<evidence type="ECO:0000256" key="1">
    <source>
        <dbReference type="ARBA" id="ARBA00022679"/>
    </source>
</evidence>
<dbReference type="CDD" id="cd01449">
    <property type="entry name" value="TST_Repeat_2"/>
    <property type="match status" value="1"/>
</dbReference>
<evidence type="ECO:0000313" key="4">
    <source>
        <dbReference type="EMBL" id="SKC62512.1"/>
    </source>
</evidence>
<feature type="domain" description="Rhodanese" evidence="3">
    <location>
        <begin position="164"/>
        <end position="277"/>
    </location>
</feature>
<dbReference type="CDD" id="cd01448">
    <property type="entry name" value="TST_Repeat_1"/>
    <property type="match status" value="1"/>
</dbReference>
<dbReference type="SUPFAM" id="SSF52821">
    <property type="entry name" value="Rhodanese/Cell cycle control phosphatase"/>
    <property type="match status" value="2"/>
</dbReference>
<accession>A0A1T5KFJ5</accession>
<sequence>MYILDPKDVLAYQKEHHAILIDARGGPDAYARYISAHAEGAYFVDLESQLSEKSVNAARGGRHPLPDMKNFGAWLGSFGITPSTHILVYDDKAGANAAARLWWMLKAIGHNAIYVVSGGLDAMAKAGVPISSSVPEALKPAAPYPVTDSAIPVVNVEAVIKATQNPDFLVIDVREGYRYRGESEPIDLVAGHIPGAVNVPFVTNLQADGKFLSPAELASKYREVIGNRNPEHVIVHCGSGVTACHTLLAMNEAGIEGAKLYVGSWSEWSRNDYPIAVGEKP</sequence>
<dbReference type="PROSITE" id="PS50206">
    <property type="entry name" value="RHODANESE_3"/>
    <property type="match status" value="2"/>
</dbReference>
<proteinExistence type="predicted"/>